<accession>A0A6C0CDC9</accession>
<evidence type="ECO:0000256" key="1">
    <source>
        <dbReference type="SAM" id="Phobius"/>
    </source>
</evidence>
<keyword evidence="1" id="KW-0472">Membrane</keyword>
<organism evidence="2">
    <name type="scientific">viral metagenome</name>
    <dbReference type="NCBI Taxonomy" id="1070528"/>
    <lineage>
        <taxon>unclassified sequences</taxon>
        <taxon>metagenomes</taxon>
        <taxon>organismal metagenomes</taxon>
    </lineage>
</organism>
<keyword evidence="1" id="KW-1133">Transmembrane helix</keyword>
<feature type="transmembrane region" description="Helical" evidence="1">
    <location>
        <begin position="42"/>
        <end position="59"/>
    </location>
</feature>
<protein>
    <submittedName>
        <fullName evidence="2">Uncharacterized protein</fullName>
    </submittedName>
</protein>
<dbReference type="EMBL" id="MN739382">
    <property type="protein sequence ID" value="QHT01840.1"/>
    <property type="molecule type" value="Genomic_DNA"/>
</dbReference>
<reference evidence="2" key="1">
    <citation type="journal article" date="2020" name="Nature">
        <title>Giant virus diversity and host interactions through global metagenomics.</title>
        <authorList>
            <person name="Schulz F."/>
            <person name="Roux S."/>
            <person name="Paez-Espino D."/>
            <person name="Jungbluth S."/>
            <person name="Walsh D.A."/>
            <person name="Denef V.J."/>
            <person name="McMahon K.D."/>
            <person name="Konstantinidis K.T."/>
            <person name="Eloe-Fadrosh E.A."/>
            <person name="Kyrpides N.C."/>
            <person name="Woyke T."/>
        </authorList>
    </citation>
    <scope>NUCLEOTIDE SEQUENCE</scope>
    <source>
        <strain evidence="2">GVMAG-M-3300020523-10</strain>
    </source>
</reference>
<proteinExistence type="predicted"/>
<keyword evidence="1" id="KW-0812">Transmembrane</keyword>
<feature type="transmembrane region" description="Helical" evidence="1">
    <location>
        <begin position="9"/>
        <end position="30"/>
    </location>
</feature>
<sequence length="112" mass="12926">MTKLSERIFLYSLNASFALYIIVLFGVGGYAPQYLESLKSFLRIYIGLLLFINYNPYTYKQKQFGEFDRQLVFSSGIFLLLSSTIISSIESYIQYKAQHFISTGFSQIKSIL</sequence>
<name>A0A6C0CDC9_9ZZZZ</name>
<dbReference type="AlphaFoldDB" id="A0A6C0CDC9"/>
<evidence type="ECO:0000313" key="2">
    <source>
        <dbReference type="EMBL" id="QHT01840.1"/>
    </source>
</evidence>
<feature type="transmembrane region" description="Helical" evidence="1">
    <location>
        <begin position="71"/>
        <end position="89"/>
    </location>
</feature>